<dbReference type="Gene3D" id="3.30.200.20">
    <property type="entry name" value="Phosphorylase Kinase, domain 1"/>
    <property type="match status" value="1"/>
</dbReference>
<evidence type="ECO:0000259" key="1">
    <source>
        <dbReference type="PROSITE" id="PS50011"/>
    </source>
</evidence>
<dbReference type="PANTHER" id="PTHR47987">
    <property type="entry name" value="OS08G0249100 PROTEIN"/>
    <property type="match status" value="1"/>
</dbReference>
<dbReference type="InterPro" id="IPR008271">
    <property type="entry name" value="Ser/Thr_kinase_AS"/>
</dbReference>
<keyword evidence="3" id="KW-1185">Reference proteome</keyword>
<sequence>MSSFDEKARFCITDPKPGWPLLQKVSSKAQPSKDARKISVVKWVMTSLPRRSLSLPAFPEFAMSACTNERVIIEREYFELLLDKCNSIGCRVFGYDGILSGKADAIPCTKAFFRKEKPVAVKVLKSCKESLKNFMLELDIITSINHKRITPLLGICVKDNEFISVYEFLPKGSLEQNLHGEGPKGKIDIVIMSWDSRFWIAFGIAEALHYLHNECSKPIIHRDVKSSNILLTEELEPQLCDFGLAMWGPTSSFFLMDSNLVGTFGYLAPEYFMYGKISDKIDVYSFGVVLLELISGRKAIGLESTKAQESLVMWAKPKLENGELNLKSILDPCLDGKYDEVQMKRMALAAKLCLNQAARTRPGIEKVI</sequence>
<dbReference type="InterPro" id="IPR011009">
    <property type="entry name" value="Kinase-like_dom_sf"/>
</dbReference>
<reference evidence="3" key="1">
    <citation type="journal article" date="2019" name="Curr. Biol.">
        <title>Genome Sequence of Striga asiatica Provides Insight into the Evolution of Plant Parasitism.</title>
        <authorList>
            <person name="Yoshida S."/>
            <person name="Kim S."/>
            <person name="Wafula E.K."/>
            <person name="Tanskanen J."/>
            <person name="Kim Y.M."/>
            <person name="Honaas L."/>
            <person name="Yang Z."/>
            <person name="Spallek T."/>
            <person name="Conn C.E."/>
            <person name="Ichihashi Y."/>
            <person name="Cheong K."/>
            <person name="Cui S."/>
            <person name="Der J.P."/>
            <person name="Gundlach H."/>
            <person name="Jiao Y."/>
            <person name="Hori C."/>
            <person name="Ishida J.K."/>
            <person name="Kasahara H."/>
            <person name="Kiba T."/>
            <person name="Kim M.S."/>
            <person name="Koo N."/>
            <person name="Laohavisit A."/>
            <person name="Lee Y.H."/>
            <person name="Lumba S."/>
            <person name="McCourt P."/>
            <person name="Mortimer J.C."/>
            <person name="Mutuku J.M."/>
            <person name="Nomura T."/>
            <person name="Sasaki-Sekimoto Y."/>
            <person name="Seto Y."/>
            <person name="Wang Y."/>
            <person name="Wakatake T."/>
            <person name="Sakakibara H."/>
            <person name="Demura T."/>
            <person name="Yamaguchi S."/>
            <person name="Yoneyama K."/>
            <person name="Manabe R.I."/>
            <person name="Nelson D.C."/>
            <person name="Schulman A.H."/>
            <person name="Timko M.P."/>
            <person name="dePamphilis C.W."/>
            <person name="Choi D."/>
            <person name="Shirasu K."/>
        </authorList>
    </citation>
    <scope>NUCLEOTIDE SEQUENCE [LARGE SCALE GENOMIC DNA]</scope>
    <source>
        <strain evidence="3">cv. UVA1</strain>
    </source>
</reference>
<proteinExistence type="predicted"/>
<dbReference type="PROSITE" id="PS50011">
    <property type="entry name" value="PROTEIN_KINASE_DOM"/>
    <property type="match status" value="1"/>
</dbReference>
<dbReference type="OrthoDB" id="654677at2759"/>
<dbReference type="SMART" id="SM00220">
    <property type="entry name" value="S_TKc"/>
    <property type="match status" value="1"/>
</dbReference>
<dbReference type="Pfam" id="PF07714">
    <property type="entry name" value="PK_Tyr_Ser-Thr"/>
    <property type="match status" value="1"/>
</dbReference>
<dbReference type="InterPro" id="IPR000719">
    <property type="entry name" value="Prot_kinase_dom"/>
</dbReference>
<organism evidence="2 3">
    <name type="scientific">Striga asiatica</name>
    <name type="common">Asiatic witchweed</name>
    <name type="synonym">Buchnera asiatica</name>
    <dbReference type="NCBI Taxonomy" id="4170"/>
    <lineage>
        <taxon>Eukaryota</taxon>
        <taxon>Viridiplantae</taxon>
        <taxon>Streptophyta</taxon>
        <taxon>Embryophyta</taxon>
        <taxon>Tracheophyta</taxon>
        <taxon>Spermatophyta</taxon>
        <taxon>Magnoliopsida</taxon>
        <taxon>eudicotyledons</taxon>
        <taxon>Gunneridae</taxon>
        <taxon>Pentapetalae</taxon>
        <taxon>asterids</taxon>
        <taxon>lamiids</taxon>
        <taxon>Lamiales</taxon>
        <taxon>Orobanchaceae</taxon>
        <taxon>Buchnereae</taxon>
        <taxon>Striga</taxon>
    </lineage>
</organism>
<keyword evidence="2" id="KW-0808">Transferase</keyword>
<keyword evidence="2" id="KW-0418">Kinase</keyword>
<comment type="caution">
    <text evidence="2">The sequence shown here is derived from an EMBL/GenBank/DDBJ whole genome shotgun (WGS) entry which is preliminary data.</text>
</comment>
<dbReference type="AlphaFoldDB" id="A0A5A7PTC7"/>
<protein>
    <submittedName>
        <fullName evidence="2">Kinase family protein</fullName>
    </submittedName>
</protein>
<dbReference type="SUPFAM" id="SSF56112">
    <property type="entry name" value="Protein kinase-like (PK-like)"/>
    <property type="match status" value="1"/>
</dbReference>
<dbReference type="PROSITE" id="PS00108">
    <property type="entry name" value="PROTEIN_KINASE_ST"/>
    <property type="match status" value="1"/>
</dbReference>
<dbReference type="FunFam" id="1.10.510.10:FF:000095">
    <property type="entry name" value="protein STRUBBELIG-RECEPTOR FAMILY 8"/>
    <property type="match status" value="1"/>
</dbReference>
<dbReference type="PANTHER" id="PTHR47987:SF11">
    <property type="entry name" value="RECEPTOR-LIKE CYTOSOLIC SERINE_THREONINE-PROTEIN KINASE RBK1 ISOFORM X1"/>
    <property type="match status" value="1"/>
</dbReference>
<name>A0A5A7PTC7_STRAF</name>
<feature type="domain" description="Protein kinase" evidence="1">
    <location>
        <begin position="82"/>
        <end position="368"/>
    </location>
</feature>
<dbReference type="Gene3D" id="1.10.510.10">
    <property type="entry name" value="Transferase(Phosphotransferase) domain 1"/>
    <property type="match status" value="1"/>
</dbReference>
<dbReference type="InterPro" id="IPR001245">
    <property type="entry name" value="Ser-Thr/Tyr_kinase_cat_dom"/>
</dbReference>
<evidence type="ECO:0000313" key="3">
    <source>
        <dbReference type="Proteomes" id="UP000325081"/>
    </source>
</evidence>
<gene>
    <name evidence="2" type="ORF">STAS_12203</name>
</gene>
<dbReference type="GO" id="GO:0005524">
    <property type="term" value="F:ATP binding"/>
    <property type="evidence" value="ECO:0007669"/>
    <property type="project" value="InterPro"/>
</dbReference>
<evidence type="ECO:0000313" key="2">
    <source>
        <dbReference type="EMBL" id="GER35891.1"/>
    </source>
</evidence>
<accession>A0A5A7PTC7</accession>
<dbReference type="Proteomes" id="UP000325081">
    <property type="component" value="Unassembled WGS sequence"/>
</dbReference>
<dbReference type="EMBL" id="BKCP01005039">
    <property type="protein sequence ID" value="GER35891.1"/>
    <property type="molecule type" value="Genomic_DNA"/>
</dbReference>
<dbReference type="InterPro" id="IPR046958">
    <property type="entry name" value="RBK1/2/STUNTED"/>
</dbReference>
<dbReference type="GO" id="GO:0004672">
    <property type="term" value="F:protein kinase activity"/>
    <property type="evidence" value="ECO:0007669"/>
    <property type="project" value="InterPro"/>
</dbReference>